<evidence type="ECO:0000313" key="6">
    <source>
        <dbReference type="Proteomes" id="UP000024404"/>
    </source>
</evidence>
<feature type="region of interest" description="Disordered" evidence="4">
    <location>
        <begin position="1034"/>
        <end position="1119"/>
    </location>
</feature>
<proteinExistence type="predicted"/>
<dbReference type="Proteomes" id="UP000024404">
    <property type="component" value="Unassembled WGS sequence"/>
</dbReference>
<feature type="region of interest" description="Disordered" evidence="4">
    <location>
        <begin position="165"/>
        <end position="193"/>
    </location>
</feature>
<evidence type="ECO:0000256" key="2">
    <source>
        <dbReference type="ARBA" id="ARBA00023163"/>
    </source>
</evidence>
<keyword evidence="6" id="KW-1185">Reference proteome</keyword>
<reference evidence="6" key="1">
    <citation type="submission" date="2013-10" db="EMBL/GenBank/DDBJ databases">
        <title>Genome sequencing of Onchocerca volvulus.</title>
        <authorList>
            <person name="Cotton J."/>
            <person name="Tsai J."/>
            <person name="Stanley E."/>
            <person name="Tracey A."/>
            <person name="Holroyd N."/>
            <person name="Lustigman S."/>
            <person name="Berriman M."/>
        </authorList>
    </citation>
    <scope>NUCLEOTIDE SEQUENCE</scope>
</reference>
<dbReference type="GO" id="GO:0006355">
    <property type="term" value="P:regulation of DNA-templated transcription"/>
    <property type="evidence" value="ECO:0007669"/>
    <property type="project" value="TreeGrafter"/>
</dbReference>
<feature type="compositionally biased region" description="Basic residues" evidence="4">
    <location>
        <begin position="1110"/>
        <end position="1119"/>
    </location>
</feature>
<keyword evidence="3" id="KW-0539">Nucleus</keyword>
<evidence type="ECO:0000256" key="4">
    <source>
        <dbReference type="SAM" id="MobiDB-lite"/>
    </source>
</evidence>
<keyword evidence="1" id="KW-0805">Transcription regulation</keyword>
<reference evidence="5" key="2">
    <citation type="submission" date="2022-06" db="UniProtKB">
        <authorList>
            <consortium name="EnsemblMetazoa"/>
        </authorList>
    </citation>
    <scope>IDENTIFICATION</scope>
</reference>
<dbReference type="OMA" id="WKHMDEK"/>
<accession>A0A8R1XXG2</accession>
<dbReference type="EnsemblMetazoa" id="OVOC423.1">
    <property type="protein sequence ID" value="OVOC423.1"/>
    <property type="gene ID" value="WBGene00237232"/>
</dbReference>
<dbReference type="GO" id="GO:0003712">
    <property type="term" value="F:transcription coregulator activity"/>
    <property type="evidence" value="ECO:0007669"/>
    <property type="project" value="TreeGrafter"/>
</dbReference>
<sequence>MNKEISISENVLNGRNNGKEEIKEIQEKEEIVKMWKHMDEKLEMKAKSLNLTAINVKSILHHMIKNPQVISVIMGLDKNSAIADLKLTRSRTKHLSGQKVHIGLKKEDIMTMPRVSRTFLNVDYNSSEEDDDDYLPEQDEDASEAEAENERDMAEISIGDLNNALQAKSDSDDNDVAPALHTRSKHESNVYSEDVPSFSDDVLLYTAVDDPEYVEFISNLNDLSKYDLDEAEDPEYNFLSDADAEDIIEEYEIRKDRATEIPLREVENLLQDLLEARLLPSPEHLEQTIDFAKDENKSYQLVKQDDHKLNIKKTKTMLTESSPENIEPVTFFVDASLDDFQKISTTSSSLLCASIENPPFFSFYELQQLIAQFEKHVQLLTQFAVGCYFEKTMVKTYNAFQVMINELNDYCLKRPEHSLFNVVNLEACIATCHDMIECESISDFITHRKSKKLQLPLPKTMFVLSRSKALLFPELLPQVRMKMFSTFYPYFIREEECLLALGLYQFAHLKQLPEKRKCYALISQHLLANKMQSQIRLHLKNFRGSSQPVHTLFMKAEIETIKMIFPLENRSTAISGPPYLWPQYLQPRWLKELLSRQQHNLECENFALDGLTVTRITSEEDSPSVVHPDSKCDLSNNFSEFRKADAENWTFGRNAVSMPIVSNSDNSPVKLAFNSANINGPVNTVFASVDNENIEIAGIPSSPVRNLLHFASTAVCNKVTSPSLSDSCESEVTTSVCERSSSASHLSSLTSVGYSRLPSPNSCPLIVASPSERKLSPSTSCYSKIKSSANGKSLVACSQCSTVISPDIESADLVKNISTIKAVKFAPFKKMPSVEKSDMNKFKENLNSGRYEIETIDETDGSIASGVSSEEIVLDSSPLPSFKNPTCLQQSPGRITHDSSDNASSYFSTVDDDHGDCQENHSTQCINRKSFHSPCSDPETSYDMTECPSLIYKSLRWVPNTPNGDIECFDPARWTPTSSMCYSNLMMFGMENKAVQCELIASNCSNGVSQILQRNGSSKDDIITQAVRHYSTVHCSGPPFAQDNEEVDETKQGQNEQTVSNDGSQSNGSVGDEQQPSTSIADGCKSSLSGDREGDGSDSEGNGSIDEEKRRRRVRTRKDRVKDGLHGMFDAQHRELQIKCMAHVIFNDFEQRMFMYQDKVRALCELIAEESMSPEMFEKMHNIFEEEHEPMYFLLSFLFPQNLLPASILENPIRKAYDDALEMIYNIEAFTSFGNTRLSARTIFRNIRDLGFDCTCEALTTRLSELIGNKGPLWEIISQNIPTRVCQLNYSITDFECVDLCSWKKMDAPFESVDLTTAIGAQTEKQRSGVFVGFLRNLFTERKGKLYEVVAEWKQMKITPPVPPRRRSSAKKVKKRKYKIPNRLEIAKLSKIEVSGKMPNINRPSLQEQADDVSGIIPSRKSAATLQFIRKRSIQSTKIIETKKKRKKCEEILMKQGSIFTENDDTSLIEMDYVVDSSKSLNRSSGNGADIMLENIKESKIVKTELAINSWAKLNPTEFIHCRVPCPAIVNPMRKWTIEEDRKILYIHKENGPDLDLTLASIQLELPEIPVDELRQRLAFLLSLLQRMNDTDSK</sequence>
<organism evidence="5 6">
    <name type="scientific">Onchocerca volvulus</name>
    <dbReference type="NCBI Taxonomy" id="6282"/>
    <lineage>
        <taxon>Eukaryota</taxon>
        <taxon>Metazoa</taxon>
        <taxon>Ecdysozoa</taxon>
        <taxon>Nematoda</taxon>
        <taxon>Chromadorea</taxon>
        <taxon>Rhabditida</taxon>
        <taxon>Spirurina</taxon>
        <taxon>Spiruromorpha</taxon>
        <taxon>Filarioidea</taxon>
        <taxon>Onchocercidae</taxon>
        <taxon>Onchocerca</taxon>
    </lineage>
</organism>
<keyword evidence="2" id="KW-0804">Transcription</keyword>
<evidence type="ECO:0000256" key="1">
    <source>
        <dbReference type="ARBA" id="ARBA00023015"/>
    </source>
</evidence>
<feature type="compositionally biased region" description="Acidic residues" evidence="4">
    <location>
        <begin position="126"/>
        <end position="147"/>
    </location>
</feature>
<dbReference type="EMBL" id="CMVM020000020">
    <property type="status" value="NOT_ANNOTATED_CDS"/>
    <property type="molecule type" value="Genomic_DNA"/>
</dbReference>
<feature type="compositionally biased region" description="Polar residues" evidence="4">
    <location>
        <begin position="1052"/>
        <end position="1080"/>
    </location>
</feature>
<dbReference type="PANTHER" id="PTHR16088:SF3">
    <property type="entry name" value="GON-4-LIKE PROTEIN"/>
    <property type="match status" value="1"/>
</dbReference>
<name>A0A8R1XXG2_ONCVO</name>
<dbReference type="AlphaFoldDB" id="A0A8R1XXG2"/>
<dbReference type="InterPro" id="IPR052435">
    <property type="entry name" value="YY1-Transcr_Regul"/>
</dbReference>
<evidence type="ECO:0000313" key="5">
    <source>
        <dbReference type="EnsemblMetazoa" id="OVOC423.1"/>
    </source>
</evidence>
<protein>
    <submittedName>
        <fullName evidence="5">Uncharacterized protein</fullName>
    </submittedName>
</protein>
<feature type="region of interest" description="Disordered" evidence="4">
    <location>
        <begin position="122"/>
        <end position="151"/>
    </location>
</feature>
<evidence type="ECO:0000256" key="3">
    <source>
        <dbReference type="ARBA" id="ARBA00023242"/>
    </source>
</evidence>
<dbReference type="PANTHER" id="PTHR16088">
    <property type="entry name" value="YY1 ASSOCIATED PROTEIN-RELATED"/>
    <property type="match status" value="1"/>
</dbReference>
<dbReference type="GO" id="GO:0005634">
    <property type="term" value="C:nucleus"/>
    <property type="evidence" value="ECO:0007669"/>
    <property type="project" value="TreeGrafter"/>
</dbReference>